<feature type="signal peptide" evidence="1">
    <location>
        <begin position="1"/>
        <end position="31"/>
    </location>
</feature>
<evidence type="ECO:0000313" key="2">
    <source>
        <dbReference type="EMBL" id="GAA3158815.1"/>
    </source>
</evidence>
<dbReference type="NCBIfam" id="TIGR02913">
    <property type="entry name" value="HAF_rpt"/>
    <property type="match status" value="3"/>
</dbReference>
<protein>
    <submittedName>
        <fullName evidence="2">Uncharacterized protein</fullName>
    </submittedName>
</protein>
<sequence length="359" mass="37616">MRHTRRTINVLAGVLLVTSAVHLPGAGTASASVQGCPVTTDKWEAVDLGVVGAALDINDRGQIAGWRKGASGESQAILWDKGKITEIGTLGGRESRAVALDEDGRVTGYSDTADRRTHGFVWHNGKLEDLGTLGGYAALPKDISQGTVIGETRVLKENGTRRGQAFVVRKGVRTDLDLTGGSEAEDINRSGQIAGTHRRTEGVGLPSDKQTQRAFLWKDGVVKDLGTLGGDWSEARGLNGRGQVVGESALGTDGVLQGGFVWSAESGMRRIEDGNGLARPAAINDSGVIVGLHSCETAYSTAYPSVWTDPGKAPARLPDPPGGVAKAVNAVNAKGEIVGMALYSGNQPHAVLWKPKPMN</sequence>
<dbReference type="EMBL" id="BAAAUT010000060">
    <property type="protein sequence ID" value="GAA3158815.1"/>
    <property type="molecule type" value="Genomic_DNA"/>
</dbReference>
<keyword evidence="1" id="KW-0732">Signal</keyword>
<dbReference type="Proteomes" id="UP001500320">
    <property type="component" value="Unassembled WGS sequence"/>
</dbReference>
<proteinExistence type="predicted"/>
<comment type="caution">
    <text evidence="2">The sequence shown here is derived from an EMBL/GenBank/DDBJ whole genome shotgun (WGS) entry which is preliminary data.</text>
</comment>
<feature type="chain" id="PRO_5045981628" evidence="1">
    <location>
        <begin position="32"/>
        <end position="359"/>
    </location>
</feature>
<reference evidence="3" key="1">
    <citation type="journal article" date="2019" name="Int. J. Syst. Evol. Microbiol.">
        <title>The Global Catalogue of Microorganisms (GCM) 10K type strain sequencing project: providing services to taxonomists for standard genome sequencing and annotation.</title>
        <authorList>
            <consortium name="The Broad Institute Genomics Platform"/>
            <consortium name="The Broad Institute Genome Sequencing Center for Infectious Disease"/>
            <person name="Wu L."/>
            <person name="Ma J."/>
        </authorList>
    </citation>
    <scope>NUCLEOTIDE SEQUENCE [LARGE SCALE GENOMIC DNA]</scope>
    <source>
        <strain evidence="3">JCM 9373</strain>
    </source>
</reference>
<evidence type="ECO:0000313" key="3">
    <source>
        <dbReference type="Proteomes" id="UP001500320"/>
    </source>
</evidence>
<evidence type="ECO:0000256" key="1">
    <source>
        <dbReference type="SAM" id="SignalP"/>
    </source>
</evidence>
<accession>A0ABP6NV15</accession>
<name>A0ABP6NV15_9ACTN</name>
<gene>
    <name evidence="2" type="ORF">GCM10010466_56980</name>
</gene>
<dbReference type="InterPro" id="IPR014262">
    <property type="entry name" value="HAF_rpt"/>
</dbReference>
<keyword evidence="3" id="KW-1185">Reference proteome</keyword>
<dbReference type="RefSeq" id="WP_344864835.1">
    <property type="nucleotide sequence ID" value="NZ_BAAAUT010000060.1"/>
</dbReference>
<organism evidence="2 3">
    <name type="scientific">Planomonospora alba</name>
    <dbReference type="NCBI Taxonomy" id="161354"/>
    <lineage>
        <taxon>Bacteria</taxon>
        <taxon>Bacillati</taxon>
        <taxon>Actinomycetota</taxon>
        <taxon>Actinomycetes</taxon>
        <taxon>Streptosporangiales</taxon>
        <taxon>Streptosporangiaceae</taxon>
        <taxon>Planomonospora</taxon>
    </lineage>
</organism>